<feature type="chain" id="PRO_5011462061" evidence="1">
    <location>
        <begin position="31"/>
        <end position="141"/>
    </location>
</feature>
<gene>
    <name evidence="3" type="ORF">SAMN05421684_8339</name>
</gene>
<accession>A0A1H3UXB1</accession>
<dbReference type="SUPFAM" id="SSF47090">
    <property type="entry name" value="PGBD-like"/>
    <property type="match status" value="1"/>
</dbReference>
<evidence type="ECO:0000259" key="2">
    <source>
        <dbReference type="Pfam" id="PF01471"/>
    </source>
</evidence>
<dbReference type="InterPro" id="IPR036366">
    <property type="entry name" value="PGBDSf"/>
</dbReference>
<dbReference type="OrthoDB" id="5181100at2"/>
<dbReference type="STRING" id="137265.SAMN05421684_8339"/>
<sequence>MSIKSRTLSIVAAGALGVAGAALPASPSLAALPTCNTASPTPNASAVPLWATFGPTWESSWDCLLRQGNTGDGVKWLQENLNRCYGAGLSVDSNFGPRTRSALVSAQRRAGTGADGVYGPNTRRALLWFAYFHPGCQHAGV</sequence>
<proteinExistence type="predicted"/>
<dbReference type="InterPro" id="IPR036365">
    <property type="entry name" value="PGBD-like_sf"/>
</dbReference>
<feature type="domain" description="Peptidoglycan binding-like" evidence="2">
    <location>
        <begin position="70"/>
        <end position="126"/>
    </location>
</feature>
<reference evidence="4" key="1">
    <citation type="submission" date="2016-10" db="EMBL/GenBank/DDBJ databases">
        <authorList>
            <person name="Varghese N."/>
            <person name="Submissions S."/>
        </authorList>
    </citation>
    <scope>NUCLEOTIDE SEQUENCE [LARGE SCALE GENOMIC DNA]</scope>
    <source>
        <strain evidence="4">DSM 44718</strain>
    </source>
</reference>
<keyword evidence="1" id="KW-0732">Signal</keyword>
<dbReference type="AlphaFoldDB" id="A0A1H3UXB1"/>
<dbReference type="RefSeq" id="WP_090804731.1">
    <property type="nucleotide sequence ID" value="NZ_BOND01000034.1"/>
</dbReference>
<evidence type="ECO:0000256" key="1">
    <source>
        <dbReference type="SAM" id="SignalP"/>
    </source>
</evidence>
<evidence type="ECO:0000313" key="3">
    <source>
        <dbReference type="EMBL" id="SDZ67074.1"/>
    </source>
</evidence>
<dbReference type="Gene3D" id="1.10.101.10">
    <property type="entry name" value="PGBD-like superfamily/PGBD"/>
    <property type="match status" value="1"/>
</dbReference>
<dbReference type="InterPro" id="IPR002477">
    <property type="entry name" value="Peptidoglycan-bd-like"/>
</dbReference>
<name>A0A1H3UXB1_9ACTN</name>
<dbReference type="EMBL" id="FNQB01000007">
    <property type="protein sequence ID" value="SDZ67074.1"/>
    <property type="molecule type" value="Genomic_DNA"/>
</dbReference>
<dbReference type="Proteomes" id="UP000199632">
    <property type="component" value="Unassembled WGS sequence"/>
</dbReference>
<organism evidence="3 4">
    <name type="scientific">Asanoa ishikariensis</name>
    <dbReference type="NCBI Taxonomy" id="137265"/>
    <lineage>
        <taxon>Bacteria</taxon>
        <taxon>Bacillati</taxon>
        <taxon>Actinomycetota</taxon>
        <taxon>Actinomycetes</taxon>
        <taxon>Micromonosporales</taxon>
        <taxon>Micromonosporaceae</taxon>
        <taxon>Asanoa</taxon>
    </lineage>
</organism>
<evidence type="ECO:0000313" key="4">
    <source>
        <dbReference type="Proteomes" id="UP000199632"/>
    </source>
</evidence>
<dbReference type="Pfam" id="PF01471">
    <property type="entry name" value="PG_binding_1"/>
    <property type="match status" value="1"/>
</dbReference>
<feature type="signal peptide" evidence="1">
    <location>
        <begin position="1"/>
        <end position="30"/>
    </location>
</feature>
<keyword evidence="4" id="KW-1185">Reference proteome</keyword>
<protein>
    <submittedName>
        <fullName evidence="3">Putative peptidoglycan binding domain-containing protein</fullName>
    </submittedName>
</protein>